<evidence type="ECO:0000313" key="4">
    <source>
        <dbReference type="Proteomes" id="UP001497453"/>
    </source>
</evidence>
<dbReference type="PROSITE" id="PS00028">
    <property type="entry name" value="ZINC_FINGER_C2H2_1"/>
    <property type="match status" value="1"/>
</dbReference>
<feature type="compositionally biased region" description="Low complexity" evidence="1">
    <location>
        <begin position="234"/>
        <end position="244"/>
    </location>
</feature>
<evidence type="ECO:0000313" key="3">
    <source>
        <dbReference type="EMBL" id="CAL1711726.1"/>
    </source>
</evidence>
<organism evidence="3 4">
    <name type="scientific">Somion occarium</name>
    <dbReference type="NCBI Taxonomy" id="3059160"/>
    <lineage>
        <taxon>Eukaryota</taxon>
        <taxon>Fungi</taxon>
        <taxon>Dikarya</taxon>
        <taxon>Basidiomycota</taxon>
        <taxon>Agaricomycotina</taxon>
        <taxon>Agaricomycetes</taxon>
        <taxon>Polyporales</taxon>
        <taxon>Cerrenaceae</taxon>
        <taxon>Somion</taxon>
    </lineage>
</organism>
<feature type="compositionally biased region" description="Polar residues" evidence="1">
    <location>
        <begin position="170"/>
        <end position="206"/>
    </location>
</feature>
<feature type="compositionally biased region" description="Pro residues" evidence="1">
    <location>
        <begin position="123"/>
        <end position="132"/>
    </location>
</feature>
<name>A0ABP1DV75_9APHY</name>
<dbReference type="Proteomes" id="UP001497453">
    <property type="component" value="Chromosome 6"/>
</dbReference>
<dbReference type="EMBL" id="OZ037949">
    <property type="protein sequence ID" value="CAL1711726.1"/>
    <property type="molecule type" value="Genomic_DNA"/>
</dbReference>
<protein>
    <recommendedName>
        <fullName evidence="2">C2H2-type domain-containing protein</fullName>
    </recommendedName>
</protein>
<evidence type="ECO:0000259" key="2">
    <source>
        <dbReference type="PROSITE" id="PS00028"/>
    </source>
</evidence>
<reference evidence="4" key="1">
    <citation type="submission" date="2024-04" db="EMBL/GenBank/DDBJ databases">
        <authorList>
            <person name="Shaw F."/>
            <person name="Minotto A."/>
        </authorList>
    </citation>
    <scope>NUCLEOTIDE SEQUENCE [LARGE SCALE GENOMIC DNA]</scope>
</reference>
<sequence length="432" mass="47232">MSVIACSWNWCPEVFSNEVDFKRHFRLVHLTSLTFVKGKDWDDWLKAETGRADKSDSLLDAIPTQTLTSLSEPSHSYEVVSPRGLSPSRQNPSISASSIPNTPEPSPPSRKRSFSEFNDQSSPTPPIEPMSPSPLLSNMIADATNPRSTRLSTPASPVVSIADGHPISPGNLSRESSVSAQDVETQLQLLSPAQSSTDTPPEQINSEGDHLPISTHNQKEVNLFSKPQPTSPARPMSPIRSLPRSPSPPKIRRSSRTRSQTPVPVPAPVTNGRRTRANSTAGSVTSRPSSRRRTPTSRQSSVEPVNPPTKKRKVARMPFVPEPAIGNVTKCHSFQPSNEIITERIPEEPESFINHPILGEVQVLGTHSNSFRINNGEDASRSSSPEVDELADDAPPQEPFLDTTSIGYDYGFSQLPLQTQAPYFSQSDSQSQ</sequence>
<evidence type="ECO:0000256" key="1">
    <source>
        <dbReference type="SAM" id="MobiDB-lite"/>
    </source>
</evidence>
<feature type="compositionally biased region" description="Polar residues" evidence="1">
    <location>
        <begin position="87"/>
        <end position="101"/>
    </location>
</feature>
<feature type="region of interest" description="Disordered" evidence="1">
    <location>
        <begin position="370"/>
        <end position="407"/>
    </location>
</feature>
<feature type="domain" description="C2H2-type" evidence="2">
    <location>
        <begin position="6"/>
        <end position="29"/>
    </location>
</feature>
<dbReference type="InterPro" id="IPR013087">
    <property type="entry name" value="Znf_C2H2_type"/>
</dbReference>
<gene>
    <name evidence="3" type="ORF">GFSPODELE1_LOCUS8473</name>
</gene>
<feature type="compositionally biased region" description="Polar residues" evidence="1">
    <location>
        <begin position="145"/>
        <end position="155"/>
    </location>
</feature>
<accession>A0ABP1DV75</accession>
<proteinExistence type="predicted"/>
<keyword evidence="4" id="KW-1185">Reference proteome</keyword>
<feature type="region of interest" description="Disordered" evidence="1">
    <location>
        <begin position="71"/>
        <end position="316"/>
    </location>
</feature>